<accession>A0A1M5ANN6</accession>
<dbReference type="SMART" id="SM00388">
    <property type="entry name" value="HisKA"/>
    <property type="match status" value="1"/>
</dbReference>
<dbReference type="OrthoDB" id="9786919at2"/>
<dbReference type="GO" id="GO:0005886">
    <property type="term" value="C:plasma membrane"/>
    <property type="evidence" value="ECO:0007669"/>
    <property type="project" value="UniProtKB-SubCell"/>
</dbReference>
<evidence type="ECO:0000256" key="15">
    <source>
        <dbReference type="ARBA" id="ARBA00022912"/>
    </source>
</evidence>
<evidence type="ECO:0000256" key="9">
    <source>
        <dbReference type="ARBA" id="ARBA00022692"/>
    </source>
</evidence>
<evidence type="ECO:0000256" key="18">
    <source>
        <dbReference type="ARBA" id="ARBA00023016"/>
    </source>
</evidence>
<dbReference type="SUPFAM" id="SSF55874">
    <property type="entry name" value="ATPase domain of HSP90 chaperone/DNA topoisomerase II/histidine kinase"/>
    <property type="match status" value="1"/>
</dbReference>
<dbReference type="AlphaFoldDB" id="A0A1M5ANN6"/>
<keyword evidence="16 23" id="KW-1133">Transmembrane helix</keyword>
<keyword evidence="14" id="KW-0460">Magnesium</keyword>
<keyword evidence="20" id="KW-0464">Manganese</keyword>
<dbReference type="GO" id="GO:0005524">
    <property type="term" value="F:ATP binding"/>
    <property type="evidence" value="ECO:0007669"/>
    <property type="project" value="UniProtKB-KW"/>
</dbReference>
<keyword evidence="8" id="KW-0808">Transferase</keyword>
<reference evidence="26 27" key="1">
    <citation type="submission" date="2016-11" db="EMBL/GenBank/DDBJ databases">
        <authorList>
            <person name="Jaros S."/>
            <person name="Januszkiewicz K."/>
            <person name="Wedrychowicz H."/>
        </authorList>
    </citation>
    <scope>NUCLEOTIDE SEQUENCE [LARGE SCALE GENOMIC DNA]</scope>
    <source>
        <strain evidence="26 27">DSM 44523</strain>
    </source>
</reference>
<dbReference type="InterPro" id="IPR005467">
    <property type="entry name" value="His_kinase_dom"/>
</dbReference>
<dbReference type="InterPro" id="IPR003660">
    <property type="entry name" value="HAMP_dom"/>
</dbReference>
<dbReference type="CDD" id="cd00082">
    <property type="entry name" value="HisKA"/>
    <property type="match status" value="1"/>
</dbReference>
<keyword evidence="19" id="KW-0843">Virulence</keyword>
<feature type="transmembrane region" description="Helical" evidence="23">
    <location>
        <begin position="162"/>
        <end position="188"/>
    </location>
</feature>
<evidence type="ECO:0000256" key="6">
    <source>
        <dbReference type="ARBA" id="ARBA00022475"/>
    </source>
</evidence>
<evidence type="ECO:0000313" key="26">
    <source>
        <dbReference type="EMBL" id="SHF31776.1"/>
    </source>
</evidence>
<evidence type="ECO:0000256" key="2">
    <source>
        <dbReference type="ARBA" id="ARBA00001936"/>
    </source>
</evidence>
<keyword evidence="13" id="KW-0067">ATP-binding</keyword>
<dbReference type="EMBL" id="FQVN01000003">
    <property type="protein sequence ID" value="SHF31776.1"/>
    <property type="molecule type" value="Genomic_DNA"/>
</dbReference>
<comment type="subcellular location">
    <subcellularLocation>
        <location evidence="4">Cell membrane</location>
        <topology evidence="4">Multi-pass membrane protein</topology>
    </subcellularLocation>
</comment>
<protein>
    <recommendedName>
        <fullName evidence="21">Signal transduction histidine-protein kinase/phosphatase MprB</fullName>
        <ecNumber evidence="5">2.7.13.3</ecNumber>
    </recommendedName>
    <alternativeName>
        <fullName evidence="22">Mycobacterial persistence regulator B</fullName>
    </alternativeName>
</protein>
<evidence type="ECO:0000256" key="8">
    <source>
        <dbReference type="ARBA" id="ARBA00022679"/>
    </source>
</evidence>
<keyword evidence="7" id="KW-0597">Phosphoprotein</keyword>
<dbReference type="InterPro" id="IPR003594">
    <property type="entry name" value="HATPase_dom"/>
</dbReference>
<comment type="cofactor">
    <cofactor evidence="3">
        <name>Mg(2+)</name>
        <dbReference type="ChEBI" id="CHEBI:18420"/>
    </cofactor>
</comment>
<organism evidence="26 27">
    <name type="scientific">Streptoalloteichus hindustanus</name>
    <dbReference type="NCBI Taxonomy" id="2017"/>
    <lineage>
        <taxon>Bacteria</taxon>
        <taxon>Bacillati</taxon>
        <taxon>Actinomycetota</taxon>
        <taxon>Actinomycetes</taxon>
        <taxon>Pseudonocardiales</taxon>
        <taxon>Pseudonocardiaceae</taxon>
        <taxon>Streptoalloteichus</taxon>
    </lineage>
</organism>
<dbReference type="PROSITE" id="PS50109">
    <property type="entry name" value="HIS_KIN"/>
    <property type="match status" value="1"/>
</dbReference>
<keyword evidence="6" id="KW-1003">Cell membrane</keyword>
<evidence type="ECO:0000256" key="19">
    <source>
        <dbReference type="ARBA" id="ARBA00023026"/>
    </source>
</evidence>
<evidence type="ECO:0000256" key="22">
    <source>
        <dbReference type="ARBA" id="ARBA00041776"/>
    </source>
</evidence>
<dbReference type="InterPro" id="IPR004358">
    <property type="entry name" value="Sig_transdc_His_kin-like_C"/>
</dbReference>
<keyword evidence="15" id="KW-0904">Protein phosphatase</keyword>
<comment type="catalytic activity">
    <reaction evidence="1">
        <text>ATP + protein L-histidine = ADP + protein N-phospho-L-histidine.</text>
        <dbReference type="EC" id="2.7.13.3"/>
    </reaction>
</comment>
<evidence type="ECO:0000256" key="14">
    <source>
        <dbReference type="ARBA" id="ARBA00022842"/>
    </source>
</evidence>
<dbReference type="Gene3D" id="1.10.287.130">
    <property type="match status" value="1"/>
</dbReference>
<evidence type="ECO:0000256" key="5">
    <source>
        <dbReference type="ARBA" id="ARBA00012438"/>
    </source>
</evidence>
<dbReference type="PANTHER" id="PTHR44936">
    <property type="entry name" value="SENSOR PROTEIN CREC"/>
    <property type="match status" value="1"/>
</dbReference>
<dbReference type="Pfam" id="PF00672">
    <property type="entry name" value="HAMP"/>
    <property type="match status" value="1"/>
</dbReference>
<keyword evidence="17" id="KW-0902">Two-component regulatory system</keyword>
<evidence type="ECO:0000256" key="13">
    <source>
        <dbReference type="ARBA" id="ARBA00022840"/>
    </source>
</evidence>
<dbReference type="InterPro" id="IPR036890">
    <property type="entry name" value="HATPase_C_sf"/>
</dbReference>
<dbReference type="EC" id="2.7.13.3" evidence="5"/>
<dbReference type="GO" id="GO:0004721">
    <property type="term" value="F:phosphoprotein phosphatase activity"/>
    <property type="evidence" value="ECO:0007669"/>
    <property type="project" value="UniProtKB-KW"/>
</dbReference>
<evidence type="ECO:0000256" key="10">
    <source>
        <dbReference type="ARBA" id="ARBA00022741"/>
    </source>
</evidence>
<evidence type="ECO:0000259" key="24">
    <source>
        <dbReference type="PROSITE" id="PS50109"/>
    </source>
</evidence>
<dbReference type="SUPFAM" id="SSF47384">
    <property type="entry name" value="Homodimeric domain of signal transducing histidine kinase"/>
    <property type="match status" value="1"/>
</dbReference>
<evidence type="ECO:0000256" key="21">
    <source>
        <dbReference type="ARBA" id="ARBA00040454"/>
    </source>
</evidence>
<dbReference type="PANTHER" id="PTHR44936:SF9">
    <property type="entry name" value="SENSOR PROTEIN CREC"/>
    <property type="match status" value="1"/>
</dbReference>
<dbReference type="PRINTS" id="PR00344">
    <property type="entry name" value="BCTRLSENSOR"/>
</dbReference>
<dbReference type="CDD" id="cd00075">
    <property type="entry name" value="HATPase"/>
    <property type="match status" value="1"/>
</dbReference>
<feature type="domain" description="HAMP" evidence="25">
    <location>
        <begin position="185"/>
        <end position="237"/>
    </location>
</feature>
<evidence type="ECO:0000313" key="27">
    <source>
        <dbReference type="Proteomes" id="UP000184501"/>
    </source>
</evidence>
<dbReference type="CDD" id="cd06225">
    <property type="entry name" value="HAMP"/>
    <property type="match status" value="1"/>
</dbReference>
<evidence type="ECO:0000256" key="4">
    <source>
        <dbReference type="ARBA" id="ARBA00004651"/>
    </source>
</evidence>
<keyword evidence="10" id="KW-0547">Nucleotide-binding</keyword>
<keyword evidence="27" id="KW-1185">Reference proteome</keyword>
<dbReference type="SUPFAM" id="SSF158472">
    <property type="entry name" value="HAMP domain-like"/>
    <property type="match status" value="1"/>
</dbReference>
<feature type="domain" description="Histidine kinase" evidence="24">
    <location>
        <begin position="245"/>
        <end position="452"/>
    </location>
</feature>
<dbReference type="Pfam" id="PF00512">
    <property type="entry name" value="HisKA"/>
    <property type="match status" value="1"/>
</dbReference>
<evidence type="ECO:0000256" key="16">
    <source>
        <dbReference type="ARBA" id="ARBA00022989"/>
    </source>
</evidence>
<dbReference type="PROSITE" id="PS50885">
    <property type="entry name" value="HAMP"/>
    <property type="match status" value="1"/>
</dbReference>
<evidence type="ECO:0000256" key="1">
    <source>
        <dbReference type="ARBA" id="ARBA00000085"/>
    </source>
</evidence>
<keyword evidence="18" id="KW-0346">Stress response</keyword>
<dbReference type="GO" id="GO:0000155">
    <property type="term" value="F:phosphorelay sensor kinase activity"/>
    <property type="evidence" value="ECO:0007669"/>
    <property type="project" value="InterPro"/>
</dbReference>
<dbReference type="InterPro" id="IPR036097">
    <property type="entry name" value="HisK_dim/P_sf"/>
</dbReference>
<dbReference type="SMART" id="SM00387">
    <property type="entry name" value="HATPase_c"/>
    <property type="match status" value="1"/>
</dbReference>
<dbReference type="Pfam" id="PF02518">
    <property type="entry name" value="HATPase_c"/>
    <property type="match status" value="1"/>
</dbReference>
<evidence type="ECO:0000256" key="7">
    <source>
        <dbReference type="ARBA" id="ARBA00022553"/>
    </source>
</evidence>
<dbReference type="InterPro" id="IPR050980">
    <property type="entry name" value="2C_sensor_his_kinase"/>
</dbReference>
<sequence>MLRRLLLVLLPLLVLLAGALGVPLAVAVAQRETQSTYLDRLADAGRFASLAENALASGRTTALRDELARYDELYGIPAALVAPGGRVLLSSRDSVDLSTSDAVAGLDAAFAGYRPDAPEVVWPWRSGSLVVVEPVGRDSEVVAAVVTVSPTDGLRGQVWREWGLLALVGLVPLLGLVAVAWPVSWWVLRPVRRLDEATAEVAGGRLDVRADVDGPPELRRLARSFNAMVEVVGRALRRQRAFVSDASHQLRNPLASLRLAVENLEPHLVGAAGRQAHQFAVEETAEMGRVLDALLAATRLDSAAAAEPVEVDALVATHEPGWHAQAGQAGMALRVEVPAGLRVLAPPGGLGSVLDELVGNALRLSGGTRVEVRAEPVDDAVVLHVVDDGAGLDAEERAAATRRFWRSPRHQNVPGTGLGLAIVAELVAGAGGELSLRPATPHGLDVVVRLRR</sequence>
<name>A0A1M5ANN6_STRHI</name>
<keyword evidence="12" id="KW-0378">Hydrolase</keyword>
<evidence type="ECO:0000256" key="3">
    <source>
        <dbReference type="ARBA" id="ARBA00001946"/>
    </source>
</evidence>
<evidence type="ECO:0000256" key="11">
    <source>
        <dbReference type="ARBA" id="ARBA00022777"/>
    </source>
</evidence>
<keyword evidence="9 23" id="KW-0812">Transmembrane</keyword>
<gene>
    <name evidence="26" type="ORF">SAMN05444320_103198</name>
</gene>
<keyword evidence="11 26" id="KW-0418">Kinase</keyword>
<dbReference type="RefSeq" id="WP_073481407.1">
    <property type="nucleotide sequence ID" value="NZ_FQVN01000003.1"/>
</dbReference>
<dbReference type="Proteomes" id="UP000184501">
    <property type="component" value="Unassembled WGS sequence"/>
</dbReference>
<keyword evidence="23" id="KW-0472">Membrane</keyword>
<dbReference type="InterPro" id="IPR003661">
    <property type="entry name" value="HisK_dim/P_dom"/>
</dbReference>
<evidence type="ECO:0000256" key="17">
    <source>
        <dbReference type="ARBA" id="ARBA00023012"/>
    </source>
</evidence>
<proteinExistence type="predicted"/>
<dbReference type="SMART" id="SM00304">
    <property type="entry name" value="HAMP"/>
    <property type="match status" value="1"/>
</dbReference>
<dbReference type="STRING" id="2017.SAMN05444320_103198"/>
<dbReference type="Gene3D" id="3.30.565.10">
    <property type="entry name" value="Histidine kinase-like ATPase, C-terminal domain"/>
    <property type="match status" value="1"/>
</dbReference>
<evidence type="ECO:0000256" key="12">
    <source>
        <dbReference type="ARBA" id="ARBA00022801"/>
    </source>
</evidence>
<comment type="cofactor">
    <cofactor evidence="2">
        <name>Mn(2+)</name>
        <dbReference type="ChEBI" id="CHEBI:29035"/>
    </cofactor>
</comment>
<evidence type="ECO:0000259" key="25">
    <source>
        <dbReference type="PROSITE" id="PS50885"/>
    </source>
</evidence>
<evidence type="ECO:0000256" key="20">
    <source>
        <dbReference type="ARBA" id="ARBA00023211"/>
    </source>
</evidence>
<evidence type="ECO:0000256" key="23">
    <source>
        <dbReference type="SAM" id="Phobius"/>
    </source>
</evidence>
<dbReference type="Gene3D" id="6.10.340.10">
    <property type="match status" value="1"/>
</dbReference>